<protein>
    <recommendedName>
        <fullName evidence="4">DUF4340 domain-containing protein</fullName>
    </recommendedName>
</protein>
<keyword evidence="1" id="KW-0732">Signal</keyword>
<evidence type="ECO:0000256" key="1">
    <source>
        <dbReference type="SAM" id="SignalP"/>
    </source>
</evidence>
<evidence type="ECO:0000313" key="2">
    <source>
        <dbReference type="EMBL" id="GAM13657.1"/>
    </source>
</evidence>
<organism evidence="2 3">
    <name type="scientific">Mesobacillus selenatarsenatis (strain DSM 18680 / JCM 14380 / FERM P-15431 / SF-1)</name>
    <dbReference type="NCBI Taxonomy" id="1321606"/>
    <lineage>
        <taxon>Bacteria</taxon>
        <taxon>Bacillati</taxon>
        <taxon>Bacillota</taxon>
        <taxon>Bacilli</taxon>
        <taxon>Bacillales</taxon>
        <taxon>Bacillaceae</taxon>
        <taxon>Mesobacillus</taxon>
    </lineage>
</organism>
<dbReference type="EMBL" id="BASE01000039">
    <property type="protein sequence ID" value="GAM13657.1"/>
    <property type="molecule type" value="Genomic_DNA"/>
</dbReference>
<feature type="chain" id="PRO_5039382762" description="DUF4340 domain-containing protein" evidence="1">
    <location>
        <begin position="21"/>
        <end position="293"/>
    </location>
</feature>
<dbReference type="RefSeq" id="WP_041965488.1">
    <property type="nucleotide sequence ID" value="NZ_BASE01000039.1"/>
</dbReference>
<comment type="caution">
    <text evidence="2">The sequence shown here is derived from an EMBL/GenBank/DDBJ whole genome shotgun (WGS) entry which is preliminary data.</text>
</comment>
<feature type="signal peptide" evidence="1">
    <location>
        <begin position="1"/>
        <end position="20"/>
    </location>
</feature>
<sequence length="293" mass="32993">MKKYVFLGISALAIAVSALMIQLQNINSSEETITFFPLNDSVQYKSASTSLTLQKDKKNDKHTIDWKMQSRLDQEAYLRQDMGLLFVNGLLKGKAAKWEQDTADVYQEDFISNGESARYDAITIHYTELHGDGDRITSAQRMSDDMLYVIDSPFSPLQSFSVAKSKQEKEWKNVLDQSVSNTLNKSLNKAEKTYGFKASNYIAVPLDTIRQYEDQPLKGFTQKETANIVGKLWEGLYKNYYLGIKKSDGTVVDPIDSTMPLILVSNDKSHLLVVTQTDSGESIVLKQLLQGSN</sequence>
<evidence type="ECO:0008006" key="4">
    <source>
        <dbReference type="Google" id="ProtNLM"/>
    </source>
</evidence>
<accession>A0A0A8X3P7</accession>
<keyword evidence="3" id="KW-1185">Reference proteome</keyword>
<evidence type="ECO:0000313" key="3">
    <source>
        <dbReference type="Proteomes" id="UP000031014"/>
    </source>
</evidence>
<gene>
    <name evidence="2" type="ORF">SAMD00020551_1803</name>
</gene>
<dbReference type="AlphaFoldDB" id="A0A0A8X3P7"/>
<dbReference type="Proteomes" id="UP000031014">
    <property type="component" value="Unassembled WGS sequence"/>
</dbReference>
<name>A0A0A8X3P7_MESS1</name>
<proteinExistence type="predicted"/>
<dbReference type="STRING" id="1321606.SAMD00020551_1803"/>
<reference evidence="2 3" key="1">
    <citation type="submission" date="2013-06" db="EMBL/GenBank/DDBJ databases">
        <title>Whole genome shotgun sequence of Bacillus selenatarsenatis SF-1.</title>
        <authorList>
            <person name="Kuroda M."/>
            <person name="Sei K."/>
            <person name="Yamashita M."/>
            <person name="Ike M."/>
        </authorList>
    </citation>
    <scope>NUCLEOTIDE SEQUENCE [LARGE SCALE GENOMIC DNA]</scope>
    <source>
        <strain evidence="2 3">SF-1</strain>
    </source>
</reference>
<dbReference type="OrthoDB" id="2959394at2"/>